<evidence type="ECO:0000313" key="1">
    <source>
        <dbReference type="EMBL" id="OCL04205.1"/>
    </source>
</evidence>
<dbReference type="Proteomes" id="UP000250140">
    <property type="component" value="Unassembled WGS sequence"/>
</dbReference>
<proteinExistence type="predicted"/>
<keyword evidence="2" id="KW-1185">Reference proteome</keyword>
<evidence type="ECO:0000313" key="2">
    <source>
        <dbReference type="Proteomes" id="UP000250140"/>
    </source>
</evidence>
<gene>
    <name evidence="1" type="ORF">AOQ84DRAFT_391700</name>
</gene>
<name>A0A8E2JNV5_9PEZI</name>
<sequence length="511" mass="58365">MQLQINAGIVIQDEQQSPGALHAEFRKLSGVNTPGRAISLDGLWREFSSAKMAQLPVIIIVENWTGRLQDMENLGFPGGARALLGKLEMRRLDDQLSGALPTYNYATKGLLISDTRVKKCVSVTTVNMHCVEIGQVGYHLVQLFSCSYSSEGTDPVGAKKFIVFFVDGLGSSLYDKLKTYYTESNFRRWGRLMQNNLWALEDLVYLYVDWSPILDSLRNFWRDAALSAYKEEHSVMARTSLLHKRIGAVIQFREILRLQQAIVQHAMYLIRQYERIDGKYFNADSLNYLHEDFELLYRFRAIDGQMSYSRITVDNIADQFQNLLQLEFNRAAASQGQSVALLSYLAFIFIPLSYASLHNSSTAIHTVSYYLGYSAKQPMSDKSESGTTYTLDNWLGDAAVVRSIWDRVEKEIEFLELRLVIKKQDKIDADTVLDDVEPNDRGRIKVYVIKVTNKLRDSDDVKSDFSALLRRFRNGPQDAKPKSTERRMMNQGDFLGLSVDLGTGEYFNWRN</sequence>
<dbReference type="OrthoDB" id="3231000at2759"/>
<organism evidence="1 2">
    <name type="scientific">Glonium stellatum</name>
    <dbReference type="NCBI Taxonomy" id="574774"/>
    <lineage>
        <taxon>Eukaryota</taxon>
        <taxon>Fungi</taxon>
        <taxon>Dikarya</taxon>
        <taxon>Ascomycota</taxon>
        <taxon>Pezizomycotina</taxon>
        <taxon>Dothideomycetes</taxon>
        <taxon>Pleosporomycetidae</taxon>
        <taxon>Gloniales</taxon>
        <taxon>Gloniaceae</taxon>
        <taxon>Glonium</taxon>
    </lineage>
</organism>
<protein>
    <submittedName>
        <fullName evidence="1">Uncharacterized protein</fullName>
    </submittedName>
</protein>
<dbReference type="EMBL" id="KV750578">
    <property type="protein sequence ID" value="OCL04205.1"/>
    <property type="molecule type" value="Genomic_DNA"/>
</dbReference>
<accession>A0A8E2JNV5</accession>
<reference evidence="1 2" key="1">
    <citation type="journal article" date="2016" name="Nat. Commun.">
        <title>Ectomycorrhizal ecology is imprinted in the genome of the dominant symbiotic fungus Cenococcum geophilum.</title>
        <authorList>
            <consortium name="DOE Joint Genome Institute"/>
            <person name="Peter M."/>
            <person name="Kohler A."/>
            <person name="Ohm R.A."/>
            <person name="Kuo A."/>
            <person name="Krutzmann J."/>
            <person name="Morin E."/>
            <person name="Arend M."/>
            <person name="Barry K.W."/>
            <person name="Binder M."/>
            <person name="Choi C."/>
            <person name="Clum A."/>
            <person name="Copeland A."/>
            <person name="Grisel N."/>
            <person name="Haridas S."/>
            <person name="Kipfer T."/>
            <person name="LaButti K."/>
            <person name="Lindquist E."/>
            <person name="Lipzen A."/>
            <person name="Maire R."/>
            <person name="Meier B."/>
            <person name="Mihaltcheva S."/>
            <person name="Molinier V."/>
            <person name="Murat C."/>
            <person name="Poggeler S."/>
            <person name="Quandt C.A."/>
            <person name="Sperisen C."/>
            <person name="Tritt A."/>
            <person name="Tisserant E."/>
            <person name="Crous P.W."/>
            <person name="Henrissat B."/>
            <person name="Nehls U."/>
            <person name="Egli S."/>
            <person name="Spatafora J.W."/>
            <person name="Grigoriev I.V."/>
            <person name="Martin F.M."/>
        </authorList>
    </citation>
    <scope>NUCLEOTIDE SEQUENCE [LARGE SCALE GENOMIC DNA]</scope>
    <source>
        <strain evidence="1 2">CBS 207.34</strain>
    </source>
</reference>
<dbReference type="AlphaFoldDB" id="A0A8E2JNV5"/>